<dbReference type="SUPFAM" id="SSF51445">
    <property type="entry name" value="(Trans)glycosidases"/>
    <property type="match status" value="1"/>
</dbReference>
<dbReference type="AlphaFoldDB" id="A0AAQ3N1C9"/>
<dbReference type="InterPro" id="IPR001360">
    <property type="entry name" value="Glyco_hydro_1"/>
</dbReference>
<proteinExistence type="inferred from homology"/>
<name>A0AAQ3N1C9_VIGMU</name>
<evidence type="ECO:0000313" key="8">
    <source>
        <dbReference type="Proteomes" id="UP001374535"/>
    </source>
</evidence>
<feature type="active site" description="Nucleophile" evidence="4">
    <location>
        <position position="500"/>
    </location>
</feature>
<reference evidence="7 8" key="1">
    <citation type="journal article" date="2023" name="Life. Sci Alliance">
        <title>Evolutionary insights into 3D genome organization and epigenetic landscape of Vigna mungo.</title>
        <authorList>
            <person name="Junaid A."/>
            <person name="Singh B."/>
            <person name="Bhatia S."/>
        </authorList>
    </citation>
    <scope>NUCLEOTIDE SEQUENCE [LARGE SCALE GENOMIC DNA]</scope>
    <source>
        <strain evidence="7">Urdbean</strain>
    </source>
</reference>
<keyword evidence="2 6" id="KW-0378">Hydrolase</keyword>
<evidence type="ECO:0000256" key="3">
    <source>
        <dbReference type="ARBA" id="ARBA00023295"/>
    </source>
</evidence>
<dbReference type="EMBL" id="CP144693">
    <property type="protein sequence ID" value="WVZ00808.1"/>
    <property type="molecule type" value="Genomic_DNA"/>
</dbReference>
<dbReference type="InterPro" id="IPR017853">
    <property type="entry name" value="GH"/>
</dbReference>
<evidence type="ECO:0000256" key="4">
    <source>
        <dbReference type="PROSITE-ProRule" id="PRU10055"/>
    </source>
</evidence>
<gene>
    <name evidence="7" type="ORF">V8G54_026877</name>
</gene>
<keyword evidence="8" id="KW-1185">Reference proteome</keyword>
<evidence type="ECO:0000313" key="7">
    <source>
        <dbReference type="EMBL" id="WVZ00808.1"/>
    </source>
</evidence>
<dbReference type="FunFam" id="3.20.20.80:FF:000020">
    <property type="entry name" value="Beta-glucosidase 12"/>
    <property type="match status" value="1"/>
</dbReference>
<dbReference type="InterPro" id="IPR018120">
    <property type="entry name" value="Glyco_hydro_1_AS"/>
</dbReference>
<dbReference type="GO" id="GO:0005975">
    <property type="term" value="P:carbohydrate metabolic process"/>
    <property type="evidence" value="ECO:0007669"/>
    <property type="project" value="InterPro"/>
</dbReference>
<dbReference type="PANTHER" id="PTHR10353">
    <property type="entry name" value="GLYCOSYL HYDROLASE"/>
    <property type="match status" value="1"/>
</dbReference>
<evidence type="ECO:0008006" key="9">
    <source>
        <dbReference type="Google" id="ProtNLM"/>
    </source>
</evidence>
<dbReference type="PROSITE" id="PS00572">
    <property type="entry name" value="GLYCOSYL_HYDROL_F1_1"/>
    <property type="match status" value="1"/>
</dbReference>
<protein>
    <recommendedName>
        <fullName evidence="9">Cyanogenic beta-glucosidase</fullName>
    </recommendedName>
</protein>
<organism evidence="7 8">
    <name type="scientific">Vigna mungo</name>
    <name type="common">Black gram</name>
    <name type="synonym">Phaseolus mungo</name>
    <dbReference type="NCBI Taxonomy" id="3915"/>
    <lineage>
        <taxon>Eukaryota</taxon>
        <taxon>Viridiplantae</taxon>
        <taxon>Streptophyta</taxon>
        <taxon>Embryophyta</taxon>
        <taxon>Tracheophyta</taxon>
        <taxon>Spermatophyta</taxon>
        <taxon>Magnoliopsida</taxon>
        <taxon>eudicotyledons</taxon>
        <taxon>Gunneridae</taxon>
        <taxon>Pentapetalae</taxon>
        <taxon>rosids</taxon>
        <taxon>fabids</taxon>
        <taxon>Fabales</taxon>
        <taxon>Fabaceae</taxon>
        <taxon>Papilionoideae</taxon>
        <taxon>50 kb inversion clade</taxon>
        <taxon>NPAAA clade</taxon>
        <taxon>indigoferoid/millettioid clade</taxon>
        <taxon>Phaseoleae</taxon>
        <taxon>Vigna</taxon>
    </lineage>
</organism>
<evidence type="ECO:0000256" key="5">
    <source>
        <dbReference type="RuleBase" id="RU003690"/>
    </source>
</evidence>
<dbReference type="Gene3D" id="3.20.20.80">
    <property type="entry name" value="Glycosidases"/>
    <property type="match status" value="1"/>
</dbReference>
<evidence type="ECO:0000256" key="6">
    <source>
        <dbReference type="RuleBase" id="RU004468"/>
    </source>
</evidence>
<comment type="similarity">
    <text evidence="1 5">Belongs to the glycosyl hydrolase 1 family.</text>
</comment>
<sequence length="539" mass="60891">MAYTQAFLQFNALTTPLRVRLQWGVGTTKPKHILCKAEKDDVEEGEATTLSHVSRRFALGTALIGGAAAAGGSKVSPAHAADAQLSFQEPGVAVSPLPAINYEEYPASVVDALSLNRNSFPKGFVFGTASAAYQYEGAAFEGGRKPSIWDVFTHRYPEKIRDRSNGDVAVDEYHRYKEDIQIMKDMNLDAYRFSISWSRIIPNGKVGENEEGVNQEGIDYYNRLIDHLIAKGLKPYVTLFHWDLPQALEEEYGGFLSHNVVGDFRDYAGVCFKYFGDRVKHWITLNEPWSYSNNGYAVGSFAPGRCSPWLDSTCLGGDSGTEPYIVTHNLLLAHAAAVDLYRKEFQENQGVIGITLISRWFEPYSETESDKEAAKRALDFMFGWYMEPLTSGKYPDSMRFLVGNRLPEFSKKESKLLADSCDFIGINYYTTLCVADEPQVDPSKFSYTTDPHVRYSTQRNGIFVGVPTASDWLYVCPKGIKHLLLYTKQQYNDPVIYITENGRGNDLNQETETLEEALIDTYRIDFYYRHLYYLLSAIR</sequence>
<dbReference type="PROSITE" id="PS00653">
    <property type="entry name" value="GLYCOSYL_HYDROL_F1_2"/>
    <property type="match status" value="1"/>
</dbReference>
<accession>A0AAQ3N1C9</accession>
<dbReference type="GO" id="GO:0008422">
    <property type="term" value="F:beta-glucosidase activity"/>
    <property type="evidence" value="ECO:0007669"/>
    <property type="project" value="UniProtKB-ARBA"/>
</dbReference>
<keyword evidence="3 6" id="KW-0326">Glycosidase</keyword>
<dbReference type="Proteomes" id="UP001374535">
    <property type="component" value="Chromosome 8"/>
</dbReference>
<dbReference type="InterPro" id="IPR033132">
    <property type="entry name" value="GH_1_N_CS"/>
</dbReference>
<evidence type="ECO:0000256" key="1">
    <source>
        <dbReference type="ARBA" id="ARBA00010838"/>
    </source>
</evidence>
<dbReference type="Pfam" id="PF00232">
    <property type="entry name" value="Glyco_hydro_1"/>
    <property type="match status" value="1"/>
</dbReference>
<dbReference type="PANTHER" id="PTHR10353:SF137">
    <property type="entry name" value="MYROSINASE 3-RELATED"/>
    <property type="match status" value="1"/>
</dbReference>
<dbReference type="PRINTS" id="PR00131">
    <property type="entry name" value="GLHYDRLASE1"/>
</dbReference>
<evidence type="ECO:0000256" key="2">
    <source>
        <dbReference type="ARBA" id="ARBA00022801"/>
    </source>
</evidence>